<organism evidence="3 4">
    <name type="scientific">Saccharobesus litoralis</name>
    <dbReference type="NCBI Taxonomy" id="2172099"/>
    <lineage>
        <taxon>Bacteria</taxon>
        <taxon>Pseudomonadati</taxon>
        <taxon>Pseudomonadota</taxon>
        <taxon>Gammaproteobacteria</taxon>
        <taxon>Alteromonadales</taxon>
        <taxon>Alteromonadaceae</taxon>
        <taxon>Saccharobesus</taxon>
    </lineage>
</organism>
<evidence type="ECO:0000313" key="4">
    <source>
        <dbReference type="Proteomes" id="UP000244441"/>
    </source>
</evidence>
<reference evidence="3 4" key="1">
    <citation type="submission" date="2018-01" db="EMBL/GenBank/DDBJ databases">
        <title>Genome sequence of a Cantenovulum-like bacteria.</title>
        <authorList>
            <person name="Tan W.R."/>
            <person name="Lau N.-S."/>
            <person name="Go F."/>
            <person name="Amirul A.-A.A."/>
        </authorList>
    </citation>
    <scope>NUCLEOTIDE SEQUENCE [LARGE SCALE GENOMIC DNA]</scope>
    <source>
        <strain evidence="3 4">CCB-QB4</strain>
    </source>
</reference>
<dbReference type="SUPFAM" id="SSF46626">
    <property type="entry name" value="Cytochrome c"/>
    <property type="match status" value="1"/>
</dbReference>
<dbReference type="PANTHER" id="PTHR35889:SF3">
    <property type="entry name" value="F-BOX DOMAIN-CONTAINING PROTEIN"/>
    <property type="match status" value="1"/>
</dbReference>
<dbReference type="AlphaFoldDB" id="A0A2S0VMZ4"/>
<dbReference type="Pfam" id="PF07635">
    <property type="entry name" value="PSCyt1"/>
    <property type="match status" value="1"/>
</dbReference>
<protein>
    <recommendedName>
        <fullName evidence="2">Cytochrome C Planctomycete-type domain-containing protein</fullName>
    </recommendedName>
</protein>
<keyword evidence="1" id="KW-1133">Transmembrane helix</keyword>
<dbReference type="GO" id="GO:0020037">
    <property type="term" value="F:heme binding"/>
    <property type="evidence" value="ECO:0007669"/>
    <property type="project" value="InterPro"/>
</dbReference>
<dbReference type="InterPro" id="IPR032675">
    <property type="entry name" value="LRR_dom_sf"/>
</dbReference>
<dbReference type="Gene3D" id="1.10.760.10">
    <property type="entry name" value="Cytochrome c-like domain"/>
    <property type="match status" value="1"/>
</dbReference>
<dbReference type="KEGG" id="cate:C2869_03690"/>
<evidence type="ECO:0000256" key="1">
    <source>
        <dbReference type="SAM" id="Phobius"/>
    </source>
</evidence>
<dbReference type="Gene3D" id="3.80.10.10">
    <property type="entry name" value="Ribonuclease Inhibitor"/>
    <property type="match status" value="1"/>
</dbReference>
<feature type="transmembrane region" description="Helical" evidence="1">
    <location>
        <begin position="46"/>
        <end position="69"/>
    </location>
</feature>
<dbReference type="Proteomes" id="UP000244441">
    <property type="component" value="Chromosome"/>
</dbReference>
<dbReference type="GO" id="GO:0009055">
    <property type="term" value="F:electron transfer activity"/>
    <property type="evidence" value="ECO:0007669"/>
    <property type="project" value="InterPro"/>
</dbReference>
<dbReference type="RefSeq" id="WP_108601667.1">
    <property type="nucleotide sequence ID" value="NZ_CP026604.1"/>
</dbReference>
<keyword evidence="4" id="KW-1185">Reference proteome</keyword>
<keyword evidence="1" id="KW-0812">Transmembrane</keyword>
<accession>A0A2S0VMZ4</accession>
<feature type="transmembrane region" description="Helical" evidence="1">
    <location>
        <begin position="12"/>
        <end position="34"/>
    </location>
</feature>
<sequence length="413" mass="46154">MDIIQFLGRFHVLLLHLPIGILFMAAFIEIYWVYKKQPRNVLIKTVWLWGAVSAIGAAFLGYLLSLGGGYSEDAIATHRNWAIGVIVCSFFCWFYLGRLTLKQKEGQQDGQKAGQQQGQGKQIVALSVLQLFLLFSTGHYGANMTHGETYLVEHAPVFVQKMAGLKVREPVTSVAQAQIYPDVIEPILMQRCSGCHNDQKAKGKLSVASYEATMAHVVVANNSAESELYKRITLDSHDKKFMPAEGKTPLTEKQVQLIAWWIENGAQNEVSVAELQPKDKINTLIAQELKLGEFAEKEQEQIAELPADVVAQLEQAGFHVSRIQQGKPYVSLIYAKVKQDIHEQTIATLLQAKAQTKWLKLAKSSVTDQQLKQLAEMKKLTQLDLSNTQISKQGLAAFTERSNLKINTFNTNL</sequence>
<proteinExistence type="predicted"/>
<keyword evidence="1" id="KW-0472">Membrane</keyword>
<feature type="transmembrane region" description="Helical" evidence="1">
    <location>
        <begin position="81"/>
        <end position="101"/>
    </location>
</feature>
<dbReference type="SUPFAM" id="SSF52047">
    <property type="entry name" value="RNI-like"/>
    <property type="match status" value="1"/>
</dbReference>
<dbReference type="PANTHER" id="PTHR35889">
    <property type="entry name" value="CYCLOINULO-OLIGOSACCHARIDE FRUCTANOTRANSFERASE-RELATED"/>
    <property type="match status" value="1"/>
</dbReference>
<name>A0A2S0VMZ4_9ALTE</name>
<dbReference type="InterPro" id="IPR036909">
    <property type="entry name" value="Cyt_c-like_dom_sf"/>
</dbReference>
<gene>
    <name evidence="3" type="ORF">C2869_03690</name>
</gene>
<evidence type="ECO:0000313" key="3">
    <source>
        <dbReference type="EMBL" id="AWB65591.1"/>
    </source>
</evidence>
<dbReference type="OrthoDB" id="9809746at2"/>
<evidence type="ECO:0000259" key="2">
    <source>
        <dbReference type="Pfam" id="PF07635"/>
    </source>
</evidence>
<dbReference type="InterPro" id="IPR011429">
    <property type="entry name" value="Cyt_c_Planctomycete-type"/>
</dbReference>
<dbReference type="EMBL" id="CP026604">
    <property type="protein sequence ID" value="AWB65591.1"/>
    <property type="molecule type" value="Genomic_DNA"/>
</dbReference>
<feature type="domain" description="Cytochrome C Planctomycete-type" evidence="2">
    <location>
        <begin position="192"/>
        <end position="243"/>
    </location>
</feature>